<evidence type="ECO:0000313" key="3">
    <source>
        <dbReference type="EMBL" id="MCL9770585.1"/>
    </source>
</evidence>
<dbReference type="InterPro" id="IPR025667">
    <property type="entry name" value="SprB_repeat"/>
</dbReference>
<feature type="signal peptide" evidence="1">
    <location>
        <begin position="1"/>
        <end position="24"/>
    </location>
</feature>
<keyword evidence="4" id="KW-1185">Reference proteome</keyword>
<name>A0ABT0THX7_9FLAO</name>
<feature type="domain" description="DUF7619" evidence="2">
    <location>
        <begin position="384"/>
        <end position="452"/>
    </location>
</feature>
<accession>A0ABT0THX7</accession>
<dbReference type="Proteomes" id="UP001203342">
    <property type="component" value="Unassembled WGS sequence"/>
</dbReference>
<comment type="caution">
    <text evidence="3">The sequence shown here is derived from an EMBL/GenBank/DDBJ whole genome shotgun (WGS) entry which is preliminary data.</text>
</comment>
<dbReference type="NCBIfam" id="TIGR04131">
    <property type="entry name" value="Bac_Flav_CTERM"/>
    <property type="match status" value="1"/>
</dbReference>
<organism evidence="3 4">
    <name type="scientific">Flavobacterium fragile</name>
    <dbReference type="NCBI Taxonomy" id="2949085"/>
    <lineage>
        <taxon>Bacteria</taxon>
        <taxon>Pseudomonadati</taxon>
        <taxon>Bacteroidota</taxon>
        <taxon>Flavobacteriia</taxon>
        <taxon>Flavobacteriales</taxon>
        <taxon>Flavobacteriaceae</taxon>
        <taxon>Flavobacterium</taxon>
    </lineage>
</organism>
<dbReference type="InterPro" id="IPR026341">
    <property type="entry name" value="T9SS_type_B"/>
</dbReference>
<evidence type="ECO:0000256" key="1">
    <source>
        <dbReference type="SAM" id="SignalP"/>
    </source>
</evidence>
<dbReference type="Pfam" id="PF13573">
    <property type="entry name" value="SprB"/>
    <property type="match status" value="14"/>
</dbReference>
<protein>
    <submittedName>
        <fullName evidence="3">T9SS type B sorting domain-containing protein</fullName>
    </submittedName>
</protein>
<gene>
    <name evidence="3" type="ORF">NAT47_09150</name>
</gene>
<dbReference type="EMBL" id="JAMLJN010000007">
    <property type="protein sequence ID" value="MCL9770585.1"/>
    <property type="molecule type" value="Genomic_DNA"/>
</dbReference>
<sequence>MKPIKLIRKSLFFFGIFFSFYLVAAQEAVPFQIRYQSTLKGDMAIIANNIVSRETTTEATSVPYNGNDANDNLTMRYIDIDNDPSTFSSSSGTLTIPDLNCSRIVYAGLYWAGIYKYNGDTPSTGRATDFNRIKFKTPGSLNYQDITGQIIFDSFTNSASNVTSPYSCYADVTNILTNLTNPNGEFFVANIRATQASLPGGISAGWTLFVVYENPLYPGKYITSYDGFAGVDAALGNLDVQYSGFITPPSPLPVRAKLAVVALEGDKQISGDKLQFKAASLSTFSNLFNGLNPSNNFFNGTISNLDANNVSFIVNDRNPNSNNTLGYDTDVIGINQTLLPNNSTAATFRMISTQDRYYLFFNALNVDIIEPDINLLKTVEDISGNDISGQNVNLGQVLDYVIRFQNTGNDAATQFTIRDILPTNTFFQSVDLNGAPGVTYTYDATSGQINFTIPDNLVEVGDPIYTVRIRVKVVNTCSELTDACSSIIQNQAYATYQGVLNTNVISNDPSYASLTQCGVGLPGPSNFLVDIDECAFTRNEVLCGGSLTLTAGSGYASYEWHNSTGAIIGTTQSITVTSPGNYYVINTPTPPCIGITEYINVTYFGSNTTNPVIPFADEIAICPNNGEQLPKIFLCGISDSQLIQTNITDAVSIIWEKLNPTSCTASPLSDCANKTPSCQWNQVGTGQNYTVNQSGEYRLVITYQNGCFIRHYFNVYANLLNPQFTTQNIICNTPGSIVVTNVPSDYEFQLINQVNNSVLVPYQNNPLFTITSAGAYLVQIRQQGVVDGCVFELPNIGIQNQNLSVNLISTNISCNIRGSIRIQASNVRGQYYYSISGPVSQSVGSLSSNDYTFTNLPAGTYNVTVRTDDGCNYTNTAIVQNNNTLNLNAIVSQNITCSQGNIQMNVSGGSPPYTYAIYSYNGVIQNPQPNDFQTSVIFDIPIGAQGDYVFIVRDGNNCTSLSNLVTINLVPNVNYSTTVTNVTCNGANNGSIVYTILSSNGYNVAFQLLDENGTLITQNNSGNFTGLTQGNYTVVIVQTKGNRECNFPFNYTITQPDPITGNSIQTVPFSCLNPSGATIEVDLSTVSGGVAPYQYSIDGINFSSNSVFSNVTAGNYTITIKDANGCLHQTNTITVLPLNPPTNLDFTVTTPTCPTLTVDVTLSVVGGTGPFTYEIITPTSTVVNNGSNPIFSNLVAGTYIFKVTDSKGCTYIENLTINNVTPIRVTGQLINNVSCYGASDGTIQYAVNGFSTSYNYSITNSSNVIILSNSGVSLSNISVPNLPADTYTITVTDTVTGCIDSAQITVNNPSSTLILTTSLQPITCLNNGSVTATTSGGWGSNTFQLQLPDGNILGPQSSGNFGNLTLAGNYTITVTDGNNCSVSESFTLTLPTNPILTIASNSDLCFDTTNGASIEVSTTGGLAPFSYQINGGALQSNPIFNNLTPGTYTIQVVDANGCTDDITQIIQTQLMVNTSIVKNLDCTISPDASIQIQINGGNAPYTYQTATNGGTYGASSVVSGNTLSYTTSSAGSFQFLITDAIGCTFETALVQIQPITNPVINSIIQTQQILCNGDNTGAIQINMDSNFGAAPFVYEVINTTTGINYGSQTSGLAAGNYTITVRDNNSCITTSNIIITQPNPINFIVNTVDITCNNPGGTSYGQIIVENVSGGVGPYTYQLTNNFGYSDIYNAASNENHSFQILTFGIYTVEVIDGNGCSLIRNNIIIASPPDDLTIDITSLTTDCTNGGTAAITVSTAVSSGNYQFAILEFNTIPYSNNYQAADAGTPETATFTGLIPGVIYTFVVYDVVTQCYYFKTADLPINTPSNLTVNLNVVSNVTCTGNGDGFISFTFDNYDAGATAVNYEVFNAQSNTSTGIFGSSSTASSGPITVSNLGPLAPGNYYILFTEIGGTFAGCSSASTNFQISQSTNLLTVNAAIIKNDNCNLNAGIISAVGQYGTAPYQYQLVPVGNPAPTIGTWAGTSTNVFNVEGGDYVVYIKDANNCIQSTIITLPIDSAPVITATLSNICQTTEGQFSIQIDRTGGVGPFSYSINGGAFQAQQASSFTFNNLTSGTYTIEVLDANGCRNLVSTSIEAPLSLSTLVAVQPNCSNDNGEVSIATIGGSGNFTYSLEDSNGVTLISNQASNTFSGLGAGTYTSTVTDAVIGCSKEITFTLDSPTPVTFTTTHENVSCFGGNDGSITITLPNSNNNPIYSYQLNDGINPAVIQNSQVFNGLAAGTYTITVVSGRLCSTSEVVEIASPSLLAIQATATDFNCDASNNVKSASISINVLNDGTGNPSGTAPYLYSIDGVNFFTTNTFEIIDNRTVQNLTVTVKDANNCIQTTTLLINPLPEITAVNLNQITALTCTNPETIEVAVTGGSGDFSFEVLPAGTQTVQTPGAGIYNSNFTFNTPGNYTIQVTDNITGCYFITVPYIISPVDTIIAQLDSLSGVSCFGASDGSMNLTVSGYSGAYNWQVLDNNNQIISTGNSDTSLNPTNISGLSGGSFQVLITALNTPFCDTLSNFVTIPSPASALTLTASEVTNVTCANNLGEILATASGGWGTYLYEVINITSGTTIQAFGPNNYFSGLSAGEYTVTVQDAGGCLVSETLTLIQPALINANINASSTNLLCFGDTTASIQATGVTGGQGSYQYFLNYYDASGTTIVSTSGSQASPIFGNLGAGIYSITITDGWNCDFTTPLLTITEPTEITASTSVTSNLTCTTQAELTITASGGTPPYMYSTDGINFTSNFTYLVSPGTYQFYVKDANNCGAVLTNEITILPIPTLELNLDLTSAAIYCFGEASATIISNATGGLGNYTYELFDNANNLIVPSQNNGIFNNLPSGNYVVVVTSGDCIASSAVIQISEPNILNVTSTKTDVLCFGETNGSITVQASGGTGIIQYAISPHLNQFGTNNTFSGLLPGMYTIIVQDQNGCFEQLQVEILEPAPLEASITAITDELCLGEEDGSVTIGITGGTGNYEISLDGTNFSPVSGNQYIYSNLTGDNFYQIFIRDANGCNINPPLEYYMPPAVAINPTATVTPTCTNNVVGNTVVINVDASVVGSVTYSLDDVTYVSSNTFTDLAPGNYTAYVLHTNGCKQTTTFTVDALQPITASSNVTSNVLCFGEDSGVIEVIASGGIGILTYGISPSFVMGTSNTFTGLTAGTYQILVQDEIGCQVTLSNITITEPTAALSATSSIQAETCLNANDGSLTVAVSGGTAPYQTSLDGITYNANTFTYSNLAGGQNYTVYVKDANSCEIVPLNIAIPAGVTINPSATVTPTCTNNVVGNTVVINVDASVVGSVTYSLDDVTYVTSNTFTDLAPENYTAYVLHTNGCKQTTTFTINALQPIMSTITPVSAMCFGNSNGSITVVASGGTGNLSYGISPNFVMGSNGTFNNLSSGNYTIRIQDAIGCFVEQNVFVNEPQQLTASVVEIFEENCEGDNNGAIEISVNQGTAPYYTSLNPNGPFTQNQFLFEGLSGGNTYTIYVKDTNNCITQVQALLKEPIQLNADVSIKYECETNTVIVQVNQTVINDVVYSLNGGVAQTSNTFVDLEDGSYAVEITHLNGCTATVYFTISNPLPLTITAAETGLNQITATVSGGSPNYTYFLNDANNGNSNIFTFYQSGTYQIRVVDALGCEKITAITVEFVDIFIPNVMTPNDDGQNDTWGPINTSNYPNITTDIFDRYGRKVKILKQGETWDGRYNGNELPTGDYWYIIKLGNPNDDREFVGNFTIYR</sequence>
<dbReference type="InterPro" id="IPR047589">
    <property type="entry name" value="DUF11_rpt"/>
</dbReference>
<dbReference type="Pfam" id="PF24595">
    <property type="entry name" value="DUF7619"/>
    <property type="match status" value="1"/>
</dbReference>
<feature type="chain" id="PRO_5045562260" evidence="1">
    <location>
        <begin position="25"/>
        <end position="3742"/>
    </location>
</feature>
<reference evidence="3 4" key="1">
    <citation type="submission" date="2022-05" db="EMBL/GenBank/DDBJ databases">
        <title>Flavobacterium sp., isolated from activated sludge.</title>
        <authorList>
            <person name="Ran Q."/>
        </authorList>
    </citation>
    <scope>NUCLEOTIDE SEQUENCE [LARGE SCALE GENOMIC DNA]</scope>
    <source>
        <strain evidence="3 4">HXWNR69</strain>
    </source>
</reference>
<dbReference type="NCBIfam" id="TIGR01451">
    <property type="entry name" value="B_ant_repeat"/>
    <property type="match status" value="1"/>
</dbReference>
<evidence type="ECO:0000259" key="2">
    <source>
        <dbReference type="Pfam" id="PF24595"/>
    </source>
</evidence>
<evidence type="ECO:0000313" key="4">
    <source>
        <dbReference type="Proteomes" id="UP001203342"/>
    </source>
</evidence>
<dbReference type="RefSeq" id="WP_250582100.1">
    <property type="nucleotide sequence ID" value="NZ_JAMLJN010000007.1"/>
</dbReference>
<proteinExistence type="predicted"/>
<keyword evidence="1" id="KW-0732">Signal</keyword>
<dbReference type="Gene3D" id="2.60.40.740">
    <property type="match status" value="1"/>
</dbReference>
<dbReference type="Pfam" id="PF13585">
    <property type="entry name" value="CHU_C"/>
    <property type="match status" value="1"/>
</dbReference>
<dbReference type="InterPro" id="IPR055353">
    <property type="entry name" value="DUF7619"/>
</dbReference>